<evidence type="ECO:0000313" key="3">
    <source>
        <dbReference type="Proteomes" id="UP000502502"/>
    </source>
</evidence>
<feature type="domain" description="Phytase-like" evidence="1">
    <location>
        <begin position="70"/>
        <end position="285"/>
    </location>
</feature>
<gene>
    <name evidence="2" type="ORF">G7078_02295</name>
</gene>
<dbReference type="InterPro" id="IPR027372">
    <property type="entry name" value="Phytase-like_dom"/>
</dbReference>
<dbReference type="RefSeq" id="WP_166092573.1">
    <property type="nucleotide sequence ID" value="NZ_CP049871.1"/>
</dbReference>
<dbReference type="EMBL" id="CP049871">
    <property type="protein sequence ID" value="QIL01730.1"/>
    <property type="molecule type" value="Genomic_DNA"/>
</dbReference>
<keyword evidence="3" id="KW-1185">Reference proteome</keyword>
<evidence type="ECO:0000259" key="1">
    <source>
        <dbReference type="Pfam" id="PF13449"/>
    </source>
</evidence>
<dbReference type="KEGG" id="ssin:G7078_02295"/>
<evidence type="ECO:0000313" key="2">
    <source>
        <dbReference type="EMBL" id="QIL01730.1"/>
    </source>
</evidence>
<dbReference type="Pfam" id="PF13449">
    <property type="entry name" value="Phytase-like"/>
    <property type="match status" value="1"/>
</dbReference>
<protein>
    <submittedName>
        <fullName evidence="2">Esterase-like activity of phytase family protein</fullName>
    </submittedName>
</protein>
<proteinExistence type="predicted"/>
<reference evidence="2 3" key="1">
    <citation type="submission" date="2020-03" db="EMBL/GenBank/DDBJ databases">
        <title>Sphingomonas sp. nov., isolated from fish.</title>
        <authorList>
            <person name="Hyun D.-W."/>
            <person name="Bae J.-W."/>
        </authorList>
    </citation>
    <scope>NUCLEOTIDE SEQUENCE [LARGE SCALE GENOMIC DNA]</scope>
    <source>
        <strain evidence="2 3">HDW15C</strain>
    </source>
</reference>
<dbReference type="SUPFAM" id="SSF50956">
    <property type="entry name" value="Thermostable phytase (3-phytase)"/>
    <property type="match status" value="1"/>
</dbReference>
<dbReference type="AlphaFoldDB" id="A0A6G7ZLD7"/>
<sequence>MQRRFIYRAMAIAFFALVIAAHEWILTVPSRSELGPKTSALQVAAADVSPLGFAPLKLAGAWRLAAADDRFAGISGLVLDRERLLAISDLGLVASLPVPGRGSAQVTVKDLPAGPGSPRFKSDRDAEAIAADPAGRGWWVAFENRDELWLYDRAFSRPLSRVRLGVGEFSQNSGVEGLAAGPGALFLFPESGGAVVRVGQAPESIPIARPRRLAEAVRLKDGSFLVLQRRVTPFGFDNWLARLAGDGSLRELWRLPLPVRWFDNLEGMAVQPAGQGGYRLYLMSDSGLRPKAGTLLLIIDVPEALTKAA</sequence>
<accession>A0A6G7ZLD7</accession>
<organism evidence="2 3">
    <name type="scientific">Sphingomonas sinipercae</name>
    <dbReference type="NCBI Taxonomy" id="2714944"/>
    <lineage>
        <taxon>Bacteria</taxon>
        <taxon>Pseudomonadati</taxon>
        <taxon>Pseudomonadota</taxon>
        <taxon>Alphaproteobacteria</taxon>
        <taxon>Sphingomonadales</taxon>
        <taxon>Sphingomonadaceae</taxon>
        <taxon>Sphingomonas</taxon>
    </lineage>
</organism>
<dbReference type="Proteomes" id="UP000502502">
    <property type="component" value="Chromosome"/>
</dbReference>
<name>A0A6G7ZLD7_9SPHN</name>